<gene>
    <name evidence="1" type="ORF">FCI23_37045</name>
</gene>
<keyword evidence="2" id="KW-1185">Reference proteome</keyword>
<evidence type="ECO:0000313" key="2">
    <source>
        <dbReference type="Proteomes" id="UP000305778"/>
    </source>
</evidence>
<organism evidence="1 2">
    <name type="scientific">Actinacidiphila oryziradicis</name>
    <dbReference type="NCBI Taxonomy" id="2571141"/>
    <lineage>
        <taxon>Bacteria</taxon>
        <taxon>Bacillati</taxon>
        <taxon>Actinomycetota</taxon>
        <taxon>Actinomycetes</taxon>
        <taxon>Kitasatosporales</taxon>
        <taxon>Streptomycetaceae</taxon>
        <taxon>Actinacidiphila</taxon>
    </lineage>
</organism>
<dbReference type="EMBL" id="SUMC01000056">
    <property type="protein sequence ID" value="TKA03164.1"/>
    <property type="molecule type" value="Genomic_DNA"/>
</dbReference>
<sequence>MSPEAEEQWVAVTSWRISPQQWERFAAYMEEIFTALGLLVGTPSATGSRVREQLKRVQHSCPTLPRLAQEQPGAHASGRGGACVIHRAPAL</sequence>
<protein>
    <submittedName>
        <fullName evidence="1">Uncharacterized protein</fullName>
    </submittedName>
</protein>
<dbReference type="Proteomes" id="UP000305778">
    <property type="component" value="Unassembled WGS sequence"/>
</dbReference>
<accession>A0A4U0S2M3</accession>
<proteinExistence type="predicted"/>
<evidence type="ECO:0000313" key="1">
    <source>
        <dbReference type="EMBL" id="TKA03164.1"/>
    </source>
</evidence>
<reference evidence="1 2" key="1">
    <citation type="submission" date="2019-04" db="EMBL/GenBank/DDBJ databases">
        <title>Streptomyces oryziradicis sp. nov., a novel actinomycete isolated from rhizosphere soil of rice (Oryza sativa L.).</title>
        <authorList>
            <person name="Li C."/>
        </authorList>
    </citation>
    <scope>NUCLEOTIDE SEQUENCE [LARGE SCALE GENOMIC DNA]</scope>
    <source>
        <strain evidence="1 2">NEAU-C40</strain>
    </source>
</reference>
<dbReference type="RefSeq" id="WP_136728563.1">
    <property type="nucleotide sequence ID" value="NZ_SUMC01000056.1"/>
</dbReference>
<comment type="caution">
    <text evidence="1">The sequence shown here is derived from an EMBL/GenBank/DDBJ whole genome shotgun (WGS) entry which is preliminary data.</text>
</comment>
<dbReference type="AlphaFoldDB" id="A0A4U0S2M3"/>
<name>A0A4U0S2M3_9ACTN</name>